<name>T1H244_MEGSC</name>
<accession>T1H244</accession>
<evidence type="ECO:0000313" key="1">
    <source>
        <dbReference type="EnsemblMetazoa" id="MESCA010276-PA"/>
    </source>
</evidence>
<dbReference type="Proteomes" id="UP000015102">
    <property type="component" value="Unassembled WGS sequence"/>
</dbReference>
<reference evidence="1" key="2">
    <citation type="submission" date="2015-06" db="UniProtKB">
        <authorList>
            <consortium name="EnsemblMetazoa"/>
        </authorList>
    </citation>
    <scope>IDENTIFICATION</scope>
</reference>
<dbReference type="EnsemblMetazoa" id="MESCA010276-RA">
    <property type="protein sequence ID" value="MESCA010276-PA"/>
    <property type="gene ID" value="MESCA010276"/>
</dbReference>
<reference evidence="2" key="1">
    <citation type="submission" date="2013-02" db="EMBL/GenBank/DDBJ databases">
        <authorList>
            <person name="Hughes D."/>
        </authorList>
    </citation>
    <scope>NUCLEOTIDE SEQUENCE</scope>
    <source>
        <strain>Durham</strain>
        <strain evidence="2">NC isolate 2 -- Noor lab</strain>
    </source>
</reference>
<evidence type="ECO:0000313" key="2">
    <source>
        <dbReference type="Proteomes" id="UP000015102"/>
    </source>
</evidence>
<protein>
    <submittedName>
        <fullName evidence="1">Uncharacterized protein</fullName>
    </submittedName>
</protein>
<proteinExistence type="predicted"/>
<dbReference type="EMBL" id="CAQQ02378386">
    <property type="status" value="NOT_ANNOTATED_CDS"/>
    <property type="molecule type" value="Genomic_DNA"/>
</dbReference>
<dbReference type="AlphaFoldDB" id="T1H244"/>
<dbReference type="EMBL" id="CAQQ02378385">
    <property type="status" value="NOT_ANNOTATED_CDS"/>
    <property type="molecule type" value="Genomic_DNA"/>
</dbReference>
<keyword evidence="2" id="KW-1185">Reference proteome</keyword>
<organism evidence="1 2">
    <name type="scientific">Megaselia scalaris</name>
    <name type="common">Humpbacked fly</name>
    <name type="synonym">Phora scalaris</name>
    <dbReference type="NCBI Taxonomy" id="36166"/>
    <lineage>
        <taxon>Eukaryota</taxon>
        <taxon>Metazoa</taxon>
        <taxon>Ecdysozoa</taxon>
        <taxon>Arthropoda</taxon>
        <taxon>Hexapoda</taxon>
        <taxon>Insecta</taxon>
        <taxon>Pterygota</taxon>
        <taxon>Neoptera</taxon>
        <taxon>Endopterygota</taxon>
        <taxon>Diptera</taxon>
        <taxon>Brachycera</taxon>
        <taxon>Muscomorpha</taxon>
        <taxon>Platypezoidea</taxon>
        <taxon>Phoridae</taxon>
        <taxon>Megaseliini</taxon>
        <taxon>Megaselia</taxon>
    </lineage>
</organism>
<dbReference type="HOGENOM" id="CLU_2834044_0_0_1"/>
<sequence>MVVGASRICALSADEAYEFTPECVPPGCPSLVLATYVTYPAYTQDVLQHEDQSHSSLLSRCIAHLF</sequence>